<evidence type="ECO:0000313" key="3">
    <source>
        <dbReference type="EMBL" id="CAL4157015.1"/>
    </source>
</evidence>
<keyword evidence="4" id="KW-1185">Reference proteome</keyword>
<feature type="region of interest" description="Disordered" evidence="1">
    <location>
        <begin position="212"/>
        <end position="344"/>
    </location>
</feature>
<feature type="compositionally biased region" description="Low complexity" evidence="1">
    <location>
        <begin position="1004"/>
        <end position="1017"/>
    </location>
</feature>
<dbReference type="SUPFAM" id="SSF47459">
    <property type="entry name" value="HLH, helix-loop-helix DNA-binding domain"/>
    <property type="match status" value="1"/>
</dbReference>
<dbReference type="InterPro" id="IPR036638">
    <property type="entry name" value="HLH_DNA-bd_sf"/>
</dbReference>
<feature type="domain" description="BHLH" evidence="2">
    <location>
        <begin position="1253"/>
        <end position="1306"/>
    </location>
</feature>
<reference evidence="3 4" key="1">
    <citation type="submission" date="2024-05" db="EMBL/GenBank/DDBJ databases">
        <authorList>
            <person name="Wallberg A."/>
        </authorList>
    </citation>
    <scope>NUCLEOTIDE SEQUENCE [LARGE SCALE GENOMIC DNA]</scope>
</reference>
<evidence type="ECO:0000313" key="4">
    <source>
        <dbReference type="Proteomes" id="UP001497623"/>
    </source>
</evidence>
<proteinExistence type="predicted"/>
<dbReference type="GO" id="GO:0046983">
    <property type="term" value="F:protein dimerization activity"/>
    <property type="evidence" value="ECO:0007669"/>
    <property type="project" value="InterPro"/>
</dbReference>
<feature type="compositionally biased region" description="Low complexity" evidence="1">
    <location>
        <begin position="305"/>
        <end position="320"/>
    </location>
</feature>
<feature type="compositionally biased region" description="Polar residues" evidence="1">
    <location>
        <begin position="1"/>
        <end position="23"/>
    </location>
</feature>
<organism evidence="3 4">
    <name type="scientific">Meganyctiphanes norvegica</name>
    <name type="common">Northern krill</name>
    <name type="synonym">Thysanopoda norvegica</name>
    <dbReference type="NCBI Taxonomy" id="48144"/>
    <lineage>
        <taxon>Eukaryota</taxon>
        <taxon>Metazoa</taxon>
        <taxon>Ecdysozoa</taxon>
        <taxon>Arthropoda</taxon>
        <taxon>Crustacea</taxon>
        <taxon>Multicrustacea</taxon>
        <taxon>Malacostraca</taxon>
        <taxon>Eumalacostraca</taxon>
        <taxon>Eucarida</taxon>
        <taxon>Euphausiacea</taxon>
        <taxon>Euphausiidae</taxon>
        <taxon>Meganyctiphanes</taxon>
    </lineage>
</organism>
<dbReference type="PROSITE" id="PS50888">
    <property type="entry name" value="BHLH"/>
    <property type="match status" value="1"/>
</dbReference>
<feature type="region of interest" description="Disordered" evidence="1">
    <location>
        <begin position="520"/>
        <end position="543"/>
    </location>
</feature>
<feature type="compositionally biased region" description="Polar residues" evidence="1">
    <location>
        <begin position="274"/>
        <end position="285"/>
    </location>
</feature>
<comment type="caution">
    <text evidence="3">The sequence shown here is derived from an EMBL/GenBank/DDBJ whole genome shotgun (WGS) entry which is preliminary data.</text>
</comment>
<dbReference type="Proteomes" id="UP001497623">
    <property type="component" value="Unassembled WGS sequence"/>
</dbReference>
<evidence type="ECO:0000256" key="1">
    <source>
        <dbReference type="SAM" id="MobiDB-lite"/>
    </source>
</evidence>
<feature type="compositionally biased region" description="Polar residues" evidence="1">
    <location>
        <begin position="51"/>
        <end position="69"/>
    </location>
</feature>
<feature type="region of interest" description="Disordered" evidence="1">
    <location>
        <begin position="1368"/>
        <end position="1411"/>
    </location>
</feature>
<dbReference type="InterPro" id="IPR011598">
    <property type="entry name" value="bHLH_dom"/>
</dbReference>
<gene>
    <name evidence="3" type="ORF">MNOR_LOCUS31803</name>
</gene>
<dbReference type="Gene3D" id="4.10.280.10">
    <property type="entry name" value="Helix-loop-helix DNA-binding domain"/>
    <property type="match status" value="1"/>
</dbReference>
<dbReference type="EMBL" id="CAXKWB010041815">
    <property type="protein sequence ID" value="CAL4157015.1"/>
    <property type="molecule type" value="Genomic_DNA"/>
</dbReference>
<sequence length="1432" mass="154622">SVENANLQKRRLSSTSDTSQESCASIGAAGSKSAEGITTIDDNPLKRKSSPTRSVTSDATETNLEQLQKQESSDEIKCIKVERGRRQQSLLEMMIAEERRGELELDLSNNHPGNALLVAEARFRKLINMNIIGVLGLNKSGRCIIGTVDSGEALERMHRIHSMISSSTLDVGPNMREIFFPPPHATTKPRFVMIRCDQQKKWEIVGVVQKKGSEDGSGCESAVGRHGKIQTSNKSTTSTEEKQPQIIDLEEEEVKKSNKSAEVLVINSDDEDASNTQQNMNSLSGEGEKQSMNDNNVGEKQQKTSSGDSSNEQGNQGSSSTVMEDLEAGDGVPGTPVIASVHSAKDPELPNLVKVTEGTPGKANEKTKYIPDLVPIYSSCEDSKFKKSSKQLSKEDPSELQQVNIGNITNVCSDAPKMNVSGGVLLLQPTNSPSMSPQPLSPASATATFAPTMNMKTIKINQSSNRVFGEVSTVSSSLPFTSICWQPSVKNVQKQQPVMSVGTMENLTGSPITITPISKDEQSVSSLRPKSVPIMPTTTAEEPPTAPARLLYVPTVQSTALNKMMLLPSANAAAAPRMMLLPQNVTNVATPSGTVDKSRKMILLPTASEPQMMTFVPNPGDAKGRNSNSSIKLGNASPKPEDFINPITIKQKTPEKGNVMVVDSGINTLTISKIQSPKKDGSITVSQSPPVVMLPTALSLTSSPSPTITTTTTSAITTTTKTTVGSLASVIPVTQGCNDPPSTTTSNDMVIGTSGTLAELNELLKHSHKELVKPGDNSMDISSSKVALDRESGEVIEENPKQKVKSTLPKPLLKGQHWSAVDLSLNFKSIKLEWLLGTIRKNVLLNIYRMSKKTKAPVTLSVKNGESASMLYGLARSSLQMEGYLPPILILGSVQSAVVNASAKIGKQLFVDNTVKYFIREDTGELSSYIYDDSGDYLVKIASKKKGDGGKMIGIGNKFPVTMLQDPNCTVLSLTAEDSNMAQQNAILAKSNTDKDTSDPSVIANSSTNVDSSKSSSSSAVAAEATATATATIPSTLRSPSKASSGCNCIAAGNFICLGHSDKMQLLSGLPPICPTPPHTRLVSSVPLQKSQCVAGLSSFSLREFTTTSKSQPVSAVEESSDVDVDIEDCTSSGNDILNELRAQVSTVVPISAQNCYPRFQSQKRSLEPNRPSQRSKKSRQKETTLVDSKVAEVNESIEAVPTGSESSRTQYSSDVKKTFMQELQGRYGYTKSAALVTVRDLEAKYFDSGGTDRTELHNELERMRRRVMKQLFENLALKINYGNAEAAVVPKISILKKAQKEIEELRKQESRLIKLENYYRTSRSSYIKELATVIADAPEEVRTYSKNWVRENLGYPSARVTFERTWSPTDLDMDNGSSNSSTVDSEVSSPSHSGSTVSISGNSSPVTPNQMILTKRKMGTVNRFGKSIEFK</sequence>
<feature type="non-terminal residue" evidence="3">
    <location>
        <position position="1432"/>
    </location>
</feature>
<name>A0AAV2S3L2_MEGNR</name>
<evidence type="ECO:0000259" key="2">
    <source>
        <dbReference type="PROSITE" id="PS50888"/>
    </source>
</evidence>
<feature type="compositionally biased region" description="Low complexity" evidence="1">
    <location>
        <begin position="1376"/>
        <end position="1405"/>
    </location>
</feature>
<feature type="region of interest" description="Disordered" evidence="1">
    <location>
        <begin position="1160"/>
        <end position="1187"/>
    </location>
</feature>
<dbReference type="SMART" id="SM00353">
    <property type="entry name" value="HLH"/>
    <property type="match status" value="1"/>
</dbReference>
<feature type="region of interest" description="Disordered" evidence="1">
    <location>
        <begin position="1"/>
        <end position="69"/>
    </location>
</feature>
<protein>
    <recommendedName>
        <fullName evidence="2">BHLH domain-containing protein</fullName>
    </recommendedName>
</protein>
<feature type="region of interest" description="Disordered" evidence="1">
    <location>
        <begin position="989"/>
        <end position="1017"/>
    </location>
</feature>
<accession>A0AAV2S3L2</accession>
<dbReference type="Pfam" id="PF00010">
    <property type="entry name" value="HLH"/>
    <property type="match status" value="1"/>
</dbReference>
<feature type="non-terminal residue" evidence="3">
    <location>
        <position position="1"/>
    </location>
</feature>